<dbReference type="GO" id="GO:0005886">
    <property type="term" value="C:plasma membrane"/>
    <property type="evidence" value="ECO:0007669"/>
    <property type="project" value="UniProtKB-SubCell"/>
</dbReference>
<comment type="similarity">
    <text evidence="5">Belongs to the 4-toluene sulfonate uptake permease (TSUP) (TC 2.A.102) family.</text>
</comment>
<feature type="transmembrane region" description="Helical" evidence="5">
    <location>
        <begin position="230"/>
        <end position="247"/>
    </location>
</feature>
<reference evidence="6 7" key="1">
    <citation type="submission" date="2019-03" db="EMBL/GenBank/DDBJ databases">
        <authorList>
            <person name="Nijsse B."/>
        </authorList>
    </citation>
    <scope>NUCLEOTIDE SEQUENCE [LARGE SCALE GENOMIC DNA]</scope>
    <source>
        <strain evidence="6">Desulfoluna butyratoxydans MSL71</strain>
    </source>
</reference>
<evidence type="ECO:0000256" key="1">
    <source>
        <dbReference type="ARBA" id="ARBA00004141"/>
    </source>
</evidence>
<keyword evidence="2 5" id="KW-0812">Transmembrane</keyword>
<dbReference type="Proteomes" id="UP000507962">
    <property type="component" value="Unassembled WGS sequence"/>
</dbReference>
<dbReference type="PANTHER" id="PTHR43701:SF2">
    <property type="entry name" value="MEMBRANE TRANSPORTER PROTEIN YJNA-RELATED"/>
    <property type="match status" value="1"/>
</dbReference>
<proteinExistence type="inferred from homology"/>
<dbReference type="InterPro" id="IPR002781">
    <property type="entry name" value="TM_pro_TauE-like"/>
</dbReference>
<feature type="transmembrane region" description="Helical" evidence="5">
    <location>
        <begin position="139"/>
        <end position="162"/>
    </location>
</feature>
<gene>
    <name evidence="6" type="ORF">MSL71_51860</name>
</gene>
<keyword evidence="3 5" id="KW-1133">Transmembrane helix</keyword>
<dbReference type="PANTHER" id="PTHR43701">
    <property type="entry name" value="MEMBRANE TRANSPORTER PROTEIN MJ0441-RELATED"/>
    <property type="match status" value="1"/>
</dbReference>
<evidence type="ECO:0000256" key="2">
    <source>
        <dbReference type="ARBA" id="ARBA00022692"/>
    </source>
</evidence>
<keyword evidence="7" id="KW-1185">Reference proteome</keyword>
<dbReference type="InterPro" id="IPR051598">
    <property type="entry name" value="TSUP/Inactive_protease-like"/>
</dbReference>
<keyword evidence="4 5" id="KW-0472">Membrane</keyword>
<dbReference type="Pfam" id="PF01925">
    <property type="entry name" value="TauE"/>
    <property type="match status" value="1"/>
</dbReference>
<dbReference type="AlphaFoldDB" id="A0A4U8YSW0"/>
<keyword evidence="5" id="KW-1003">Cell membrane</keyword>
<evidence type="ECO:0000313" key="6">
    <source>
        <dbReference type="EMBL" id="VFQ47486.1"/>
    </source>
</evidence>
<dbReference type="EMBL" id="CAADHO010000019">
    <property type="protein sequence ID" value="VFQ47486.1"/>
    <property type="molecule type" value="Genomic_DNA"/>
</dbReference>
<accession>A0A4U8YSW0</accession>
<feature type="transmembrane region" description="Helical" evidence="5">
    <location>
        <begin position="77"/>
        <end position="94"/>
    </location>
</feature>
<evidence type="ECO:0000256" key="5">
    <source>
        <dbReference type="RuleBase" id="RU363041"/>
    </source>
</evidence>
<evidence type="ECO:0000256" key="4">
    <source>
        <dbReference type="ARBA" id="ARBA00023136"/>
    </source>
</evidence>
<sequence length="251" mass="25546">MRVPHMLLMTVAALAFALSFFFALGGVGSAVALVPALMAVGVPPITARPVALLVNVASLGGATVHNLRSGQLKPGPWWPLIACSLPAAPIGAWISTQIPQTILQGAFACFMILSGLVIVRPARQSAKQTADTCPPAGSALLGSVSGLISGMLGVGGGGVIVPALHGMGFRAQQIAMVTALSVPFSSLTGFLAYTAMGSLSLETCAVASVAALGGGILGTRAMHRIDQKRIRMVLALSLMVSGLRILWKLAG</sequence>
<organism evidence="6 7">
    <name type="scientific">Desulfoluna butyratoxydans</name>
    <dbReference type="NCBI Taxonomy" id="231438"/>
    <lineage>
        <taxon>Bacteria</taxon>
        <taxon>Pseudomonadati</taxon>
        <taxon>Thermodesulfobacteriota</taxon>
        <taxon>Desulfobacteria</taxon>
        <taxon>Desulfobacterales</taxon>
        <taxon>Desulfolunaceae</taxon>
        <taxon>Desulfoluna</taxon>
    </lineage>
</organism>
<protein>
    <recommendedName>
        <fullName evidence="5">Probable membrane transporter protein</fullName>
    </recommendedName>
</protein>
<feature type="transmembrane region" description="Helical" evidence="5">
    <location>
        <begin position="101"/>
        <end position="119"/>
    </location>
</feature>
<comment type="subcellular location">
    <subcellularLocation>
        <location evidence="5">Cell membrane</location>
        <topology evidence="5">Multi-pass membrane protein</topology>
    </subcellularLocation>
    <subcellularLocation>
        <location evidence="1">Membrane</location>
        <topology evidence="1">Multi-pass membrane protein</topology>
    </subcellularLocation>
</comment>
<name>A0A4U8YSW0_9BACT</name>
<evidence type="ECO:0000256" key="3">
    <source>
        <dbReference type="ARBA" id="ARBA00022989"/>
    </source>
</evidence>
<evidence type="ECO:0000313" key="7">
    <source>
        <dbReference type="Proteomes" id="UP000507962"/>
    </source>
</evidence>
<feature type="transmembrane region" description="Helical" evidence="5">
    <location>
        <begin position="199"/>
        <end position="218"/>
    </location>
</feature>